<evidence type="ECO:0000313" key="3">
    <source>
        <dbReference type="EMBL" id="DAD84979.1"/>
    </source>
</evidence>
<reference evidence="3" key="1">
    <citation type="journal article" date="2021" name="Proc. Natl. Acad. Sci. U.S.A.">
        <title>A Catalog of Tens of Thousands of Viruses from Human Metagenomes Reveals Hidden Associations with Chronic Diseases.</title>
        <authorList>
            <person name="Tisza M.J."/>
            <person name="Buck C.B."/>
        </authorList>
    </citation>
    <scope>NUCLEOTIDE SEQUENCE</scope>
    <source>
        <strain evidence="3">CtD6g5</strain>
    </source>
</reference>
<feature type="domain" description="Phage tail fibre protein N-terminal" evidence="2">
    <location>
        <begin position="7"/>
        <end position="148"/>
    </location>
</feature>
<sequence length="412" mass="44733">MAVFSKLVTTEKGRELMAKVLANQQTIVFTQVALSNVEYATDELETLETIDGIKQIGSISKVSKFENSTVKIETVITNTTLTEGYYIKTVALYAQDEENEIVYAIANETSGICYMPPFEGVTVSGAYLTLSTTISNAANVTVDVDNAVYATIGNIKDLQEQINSLTELLVGNISNTNVHSKNLSLLNQMGFEVYHQEIKASVKCSGGTTLFQVDKSAFTEGAWSDKTYYLYHLYGALNTYDYVDSVDTYEGQVLVGLNVYSIGGLWNSWFPIVPTQCNGVLSVNAIDLWGIYGPPLQSGIQINIQPMLYKKDSQGQVSLVDGTKWTALNMHLRVYKLGSILQSTPSNSDTGGSSGGVNDYAQLLNKPSINNVTLIGNLTSAQLGLENSSSGGGETEMTYDETLAELNGEETT</sequence>
<organism evidence="3">
    <name type="scientific">Siphoviridae sp. ctD6g5</name>
    <dbReference type="NCBI Taxonomy" id="2826196"/>
    <lineage>
        <taxon>Viruses</taxon>
        <taxon>Duplodnaviria</taxon>
        <taxon>Heunggongvirae</taxon>
        <taxon>Uroviricota</taxon>
        <taxon>Caudoviricetes</taxon>
    </lineage>
</organism>
<evidence type="ECO:0000259" key="2">
    <source>
        <dbReference type="Pfam" id="PF12571"/>
    </source>
</evidence>
<evidence type="ECO:0000256" key="1">
    <source>
        <dbReference type="SAM" id="MobiDB-lite"/>
    </source>
</evidence>
<accession>A0A8S5MSN4</accession>
<protein>
    <submittedName>
        <fullName evidence="3">Tail-collar fiber protein</fullName>
    </submittedName>
</protein>
<dbReference type="Pfam" id="PF12571">
    <property type="entry name" value="Phage_tail_fib"/>
    <property type="match status" value="1"/>
</dbReference>
<dbReference type="InterPro" id="IPR022225">
    <property type="entry name" value="Phage_tail_fibre_N"/>
</dbReference>
<dbReference type="EMBL" id="BK014970">
    <property type="protein sequence ID" value="DAD84979.1"/>
    <property type="molecule type" value="Genomic_DNA"/>
</dbReference>
<name>A0A8S5MSN4_9CAUD</name>
<proteinExistence type="predicted"/>
<feature type="compositionally biased region" description="Acidic residues" evidence="1">
    <location>
        <begin position="397"/>
        <end position="412"/>
    </location>
</feature>
<feature type="region of interest" description="Disordered" evidence="1">
    <location>
        <begin position="385"/>
        <end position="412"/>
    </location>
</feature>